<dbReference type="PANTHER" id="PTHR37984">
    <property type="entry name" value="PROTEIN CBG26694"/>
    <property type="match status" value="1"/>
</dbReference>
<evidence type="ECO:0000313" key="7">
    <source>
        <dbReference type="Proteomes" id="UP000187429"/>
    </source>
</evidence>
<dbReference type="AlphaFoldDB" id="A0A1R1XRJ1"/>
<dbReference type="Gene3D" id="2.40.70.10">
    <property type="entry name" value="Acid Proteases"/>
    <property type="match status" value="1"/>
</dbReference>
<comment type="caution">
    <text evidence="6">The sequence shown here is derived from an EMBL/GenBank/DDBJ whole genome shotgun (WGS) entry which is preliminary data.</text>
</comment>
<evidence type="ECO:0000256" key="4">
    <source>
        <dbReference type="ARBA" id="ARBA00022759"/>
    </source>
</evidence>
<keyword evidence="1" id="KW-0808">Transferase</keyword>
<dbReference type="GO" id="GO:0003676">
    <property type="term" value="F:nucleic acid binding"/>
    <property type="evidence" value="ECO:0007669"/>
    <property type="project" value="InterPro"/>
</dbReference>
<dbReference type="InterPro" id="IPR005162">
    <property type="entry name" value="Retrotrans_gag_dom"/>
</dbReference>
<evidence type="ECO:0000259" key="5">
    <source>
        <dbReference type="Pfam" id="PF03732"/>
    </source>
</evidence>
<dbReference type="Gene3D" id="1.10.340.70">
    <property type="match status" value="1"/>
</dbReference>
<dbReference type="OrthoDB" id="5597136at2759"/>
<evidence type="ECO:0000313" key="6">
    <source>
        <dbReference type="EMBL" id="OMJ17272.1"/>
    </source>
</evidence>
<evidence type="ECO:0000256" key="3">
    <source>
        <dbReference type="ARBA" id="ARBA00022722"/>
    </source>
</evidence>
<keyword evidence="2" id="KW-0548">Nucleotidyltransferase</keyword>
<dbReference type="Gene3D" id="3.30.420.10">
    <property type="entry name" value="Ribonuclease H-like superfamily/Ribonuclease H"/>
    <property type="match status" value="1"/>
</dbReference>
<protein>
    <recommendedName>
        <fullName evidence="5">Retrotransposon gag domain-containing protein</fullName>
    </recommendedName>
</protein>
<dbReference type="PANTHER" id="PTHR37984:SF5">
    <property type="entry name" value="PROTEIN NYNRIN-LIKE"/>
    <property type="match status" value="1"/>
</dbReference>
<keyword evidence="3" id="KW-0540">Nuclease</keyword>
<dbReference type="InterPro" id="IPR021109">
    <property type="entry name" value="Peptidase_aspartic_dom_sf"/>
</dbReference>
<dbReference type="Pfam" id="PF03732">
    <property type="entry name" value="Retrotrans_gag"/>
    <property type="match status" value="1"/>
</dbReference>
<gene>
    <name evidence="6" type="ORF">AYI69_g7488</name>
</gene>
<name>A0A1R1XRJ1_9FUNG</name>
<dbReference type="GO" id="GO:0004519">
    <property type="term" value="F:endonuclease activity"/>
    <property type="evidence" value="ECO:0007669"/>
    <property type="project" value="UniProtKB-KW"/>
</dbReference>
<evidence type="ECO:0000256" key="1">
    <source>
        <dbReference type="ARBA" id="ARBA00022679"/>
    </source>
</evidence>
<keyword evidence="4" id="KW-0255">Endonuclease</keyword>
<evidence type="ECO:0000256" key="2">
    <source>
        <dbReference type="ARBA" id="ARBA00022695"/>
    </source>
</evidence>
<keyword evidence="4" id="KW-0378">Hydrolase</keyword>
<sequence>MMGLNDDLESTKIFEDQNRASKRFYEPKAFNGSPDSDPEVWIKRYELYSRKLKWDESDKMDLLELYLSNKALTWFERTRETVNTWSNLKKKFLDKFEGQESEIRVWKQLQGIKQGTNEEVDEFAARLSKLLSKAKIYDEESKRKYLISALLPKYQRSVLKSDSKTFEESISIAAKEEELDRLIETRSETQVISNAPVTDRIKITRLENPEAEKPLEKDQMYEAMVKKFEELSVNLITKIENKAKLLDRQPYNREKQELYEKGACFYCKEVGHKSSFCVKAPWNNNSSSDKLRSSYTPLRKDVDCIEIGNMEEIHAPQVSLIEESEEVFATEKRKIQLKPPQTNKKVILSSEKGSENITTAIKVKQISSIRKKGEIGLVGGITAYSIKESLANSDANISIAQLLQVSPEIRQELGKLCKKTEIPSHLNYVEKEKENEVTNCKALVKIFGERYWAVVDTGAACSVVTKPLLDKLGIAADHKSNQVIITADGNRHDTYGHVLDVPIEISNYSFNVDFLVMNQNKEVLILGVDWLKKHQGIIDMKNNELIFPKEEYEIVLSLSTNRIEESEYNEIFGIGKEVYSAEFEKRNMNDPRIEKFLADNSEVLASDISELTQTNVITHKIDTGLEPPIKMKPYRIPKSMKEEARNEIEKRKQKKFLLKDDKLYQKTKKFGLRELLHERNAKELIYEIHNSDHSGIVNTWEKVKLDYYGSGLYDMVTDVTIKNVLSKLCLTEKIHWDRYLWRALLAIRSLKHRVTGFSPSEMLYGFNLKTPTLWNETPTNEDMTQAIEERVKFMTEKIELLRNIAADKVAVNKKYEKNRYDEKVKEYKFKEGDKVLRAMEQANSKFDPVWEGPFKITKACGKGAYRISDSFGTEDLVNGDRLKTYKESGKMIPEVRPAALRPTIKRFRETIRFRRDSRI</sequence>
<feature type="domain" description="Retrotransposon gag" evidence="5">
    <location>
        <begin position="65"/>
        <end position="148"/>
    </location>
</feature>
<organism evidence="6 7">
    <name type="scientific">Smittium culicis</name>
    <dbReference type="NCBI Taxonomy" id="133412"/>
    <lineage>
        <taxon>Eukaryota</taxon>
        <taxon>Fungi</taxon>
        <taxon>Fungi incertae sedis</taxon>
        <taxon>Zoopagomycota</taxon>
        <taxon>Kickxellomycotina</taxon>
        <taxon>Harpellomycetes</taxon>
        <taxon>Harpellales</taxon>
        <taxon>Legeriomycetaceae</taxon>
        <taxon>Smittium</taxon>
    </lineage>
</organism>
<dbReference type="SUPFAM" id="SSF50630">
    <property type="entry name" value="Acid proteases"/>
    <property type="match status" value="1"/>
</dbReference>
<reference evidence="7" key="1">
    <citation type="submission" date="2017-01" db="EMBL/GenBank/DDBJ databases">
        <authorList>
            <person name="Wang Y."/>
            <person name="White M."/>
            <person name="Kvist S."/>
            <person name="Moncalvo J.-M."/>
        </authorList>
    </citation>
    <scope>NUCLEOTIDE SEQUENCE [LARGE SCALE GENOMIC DNA]</scope>
    <source>
        <strain evidence="7">ID-206-W2</strain>
    </source>
</reference>
<dbReference type="GO" id="GO:0016779">
    <property type="term" value="F:nucleotidyltransferase activity"/>
    <property type="evidence" value="ECO:0007669"/>
    <property type="project" value="UniProtKB-KW"/>
</dbReference>
<dbReference type="InterPro" id="IPR036397">
    <property type="entry name" value="RNaseH_sf"/>
</dbReference>
<accession>A0A1R1XRJ1</accession>
<keyword evidence="7" id="KW-1185">Reference proteome</keyword>
<dbReference type="EMBL" id="LSSM01003637">
    <property type="protein sequence ID" value="OMJ17272.1"/>
    <property type="molecule type" value="Genomic_DNA"/>
</dbReference>
<dbReference type="Proteomes" id="UP000187429">
    <property type="component" value="Unassembled WGS sequence"/>
</dbReference>
<proteinExistence type="predicted"/>
<dbReference type="CDD" id="cd00303">
    <property type="entry name" value="retropepsin_like"/>
    <property type="match status" value="1"/>
</dbReference>
<dbReference type="Pfam" id="PF13975">
    <property type="entry name" value="gag-asp_proteas"/>
    <property type="match status" value="1"/>
</dbReference>
<dbReference type="InterPro" id="IPR050951">
    <property type="entry name" value="Retrovirus_Pol_polyprotein"/>
</dbReference>